<dbReference type="InterPro" id="IPR045851">
    <property type="entry name" value="AMP-bd_C_sf"/>
</dbReference>
<evidence type="ECO:0000256" key="2">
    <source>
        <dbReference type="ARBA" id="ARBA00022832"/>
    </source>
</evidence>
<comment type="caution">
    <text evidence="6">The sequence shown here is derived from an EMBL/GenBank/DDBJ whole genome shotgun (WGS) entry which is preliminary data.</text>
</comment>
<dbReference type="InterPro" id="IPR000873">
    <property type="entry name" value="AMP-dep_synth/lig_dom"/>
</dbReference>
<comment type="catalytic activity">
    <reaction evidence="4">
        <text>a long-chain fatty acid + ATP + CoA = a long-chain fatty acyl-CoA + AMP + diphosphate</text>
        <dbReference type="Rhea" id="RHEA:15421"/>
        <dbReference type="ChEBI" id="CHEBI:30616"/>
        <dbReference type="ChEBI" id="CHEBI:33019"/>
        <dbReference type="ChEBI" id="CHEBI:57287"/>
        <dbReference type="ChEBI" id="CHEBI:57560"/>
        <dbReference type="ChEBI" id="CHEBI:83139"/>
        <dbReference type="ChEBI" id="CHEBI:456215"/>
        <dbReference type="EC" id="6.2.1.3"/>
    </reaction>
    <physiologicalReaction direction="left-to-right" evidence="4">
        <dbReference type="Rhea" id="RHEA:15422"/>
    </physiologicalReaction>
</comment>
<dbReference type="Proteomes" id="UP000598633">
    <property type="component" value="Unassembled WGS sequence"/>
</dbReference>
<feature type="domain" description="AMP-dependent synthetase/ligase" evidence="5">
    <location>
        <begin position="13"/>
        <end position="419"/>
    </location>
</feature>
<name>A0A8J7CND2_9BACT</name>
<sequence>MGATLNERFIEIVERRGQHTAFKVKRGGSWQSFSFDWGLEQAAKTAFGLKSLGYEKGSRIAILSENRPEWATTDFGALAAGLVGVPLYTTLIGEQIAYILHDAEAKVVFVSSMDHLSSVLSIRERVPSIEKIVVFYPENLEENNLVISLDTLKAMGDGHTVDDFVELSRRTQPEDLATIVYTSGTTGDPKGVALTHHNFMAEFDAIWQIFEGKEGDSLLSFLPLSHILQRVVDAFALLFGFTISYAESLETLGENLREICPTHIVAVPRVYEKIHGRIHAGVQQGSAVKRAIFNWAVNVGRRYSEAERSGRPGPALSIQQRIATALVFKKIHAATGGNIEFYVSTGAPLAKGLAEFFDALGIRIIEAWGMTEVTGAATSTTRTEVRFGSVGKPGPGVELKITDDGEICVRGDIVMREYWRKPEATAETIDSEGWLHTGDVGHIDDDGFLHITDRIKELIVTAGGKNVAPQPIENALKTHEFIAQAMAIGDRRNFISALIVPQAEVLESWAGENGIEGDLPTLCRDQRVIDHYQTALEAKMGTFSRYETVRKFTLVPDEFSQEAGELTPTLKLKRRVLLANYADVIDQMYPKTTG</sequence>
<dbReference type="Pfam" id="PF00501">
    <property type="entry name" value="AMP-binding"/>
    <property type="match status" value="1"/>
</dbReference>
<dbReference type="CDD" id="cd05907">
    <property type="entry name" value="VL_LC_FACS_like"/>
    <property type="match status" value="1"/>
</dbReference>
<dbReference type="EMBL" id="JACXWA010000064">
    <property type="protein sequence ID" value="MBD3870513.1"/>
    <property type="molecule type" value="Genomic_DNA"/>
</dbReference>
<dbReference type="SUPFAM" id="SSF56801">
    <property type="entry name" value="Acetyl-CoA synthetase-like"/>
    <property type="match status" value="1"/>
</dbReference>
<keyword evidence="3" id="KW-0443">Lipid metabolism</keyword>
<dbReference type="Pfam" id="PF23562">
    <property type="entry name" value="AMP-binding_C_3"/>
    <property type="match status" value="1"/>
</dbReference>
<dbReference type="InterPro" id="IPR042099">
    <property type="entry name" value="ANL_N_sf"/>
</dbReference>
<dbReference type="PANTHER" id="PTHR43272">
    <property type="entry name" value="LONG-CHAIN-FATTY-ACID--COA LIGASE"/>
    <property type="match status" value="1"/>
</dbReference>
<protein>
    <submittedName>
        <fullName evidence="6">Long-chain fatty acid--CoA ligase</fullName>
    </submittedName>
</protein>
<organism evidence="6 7">
    <name type="scientific">Candidatus Sulfomarinibacter kjeldsenii</name>
    <dbReference type="NCBI Taxonomy" id="2885994"/>
    <lineage>
        <taxon>Bacteria</taxon>
        <taxon>Pseudomonadati</taxon>
        <taxon>Acidobacteriota</taxon>
        <taxon>Thermoanaerobaculia</taxon>
        <taxon>Thermoanaerobaculales</taxon>
        <taxon>Candidatus Sulfomarinibacteraceae</taxon>
        <taxon>Candidatus Sulfomarinibacter</taxon>
    </lineage>
</organism>
<dbReference type="PROSITE" id="PS00455">
    <property type="entry name" value="AMP_BINDING"/>
    <property type="match status" value="1"/>
</dbReference>
<evidence type="ECO:0000256" key="3">
    <source>
        <dbReference type="ARBA" id="ARBA00023098"/>
    </source>
</evidence>
<dbReference type="GO" id="GO:0016020">
    <property type="term" value="C:membrane"/>
    <property type="evidence" value="ECO:0007669"/>
    <property type="project" value="TreeGrafter"/>
</dbReference>
<evidence type="ECO:0000256" key="1">
    <source>
        <dbReference type="ARBA" id="ARBA00022598"/>
    </source>
</evidence>
<dbReference type="Gene3D" id="3.30.300.30">
    <property type="match status" value="1"/>
</dbReference>
<dbReference type="AlphaFoldDB" id="A0A8J7CND2"/>
<keyword evidence="2" id="KW-0276">Fatty acid metabolism</keyword>
<evidence type="ECO:0000313" key="7">
    <source>
        <dbReference type="Proteomes" id="UP000598633"/>
    </source>
</evidence>
<dbReference type="Gene3D" id="3.40.50.12780">
    <property type="entry name" value="N-terminal domain of ligase-like"/>
    <property type="match status" value="1"/>
</dbReference>
<evidence type="ECO:0000256" key="4">
    <source>
        <dbReference type="ARBA" id="ARBA00024484"/>
    </source>
</evidence>
<reference evidence="6 7" key="1">
    <citation type="submission" date="2020-08" db="EMBL/GenBank/DDBJ databases">
        <title>Acidobacteriota in marine sediments use diverse sulfur dissimilation pathways.</title>
        <authorList>
            <person name="Wasmund K."/>
        </authorList>
    </citation>
    <scope>NUCLEOTIDE SEQUENCE [LARGE SCALE GENOMIC DNA]</scope>
    <source>
        <strain evidence="6">MAG AM3-A</strain>
    </source>
</reference>
<dbReference type="PANTHER" id="PTHR43272:SF32">
    <property type="entry name" value="AMP-DEPENDENT SYNTHETASE_LIGASE DOMAIN-CONTAINING PROTEIN"/>
    <property type="match status" value="1"/>
</dbReference>
<evidence type="ECO:0000259" key="5">
    <source>
        <dbReference type="Pfam" id="PF00501"/>
    </source>
</evidence>
<proteinExistence type="predicted"/>
<accession>A0A8J7CND2</accession>
<gene>
    <name evidence="6" type="ORF">IFJ97_04050</name>
</gene>
<dbReference type="GO" id="GO:0004467">
    <property type="term" value="F:long-chain fatty acid-CoA ligase activity"/>
    <property type="evidence" value="ECO:0007669"/>
    <property type="project" value="UniProtKB-EC"/>
</dbReference>
<evidence type="ECO:0000313" key="6">
    <source>
        <dbReference type="EMBL" id="MBD3870513.1"/>
    </source>
</evidence>
<keyword evidence="1 6" id="KW-0436">Ligase</keyword>
<dbReference type="InterPro" id="IPR020845">
    <property type="entry name" value="AMP-binding_CS"/>
</dbReference>